<evidence type="ECO:0000256" key="1">
    <source>
        <dbReference type="ARBA" id="ARBA00004141"/>
    </source>
</evidence>
<name>A0A164ZCB6_XYLHT</name>
<feature type="transmembrane region" description="Helical" evidence="5">
    <location>
        <begin position="29"/>
        <end position="49"/>
    </location>
</feature>
<dbReference type="InterPro" id="IPR036259">
    <property type="entry name" value="MFS_trans_sf"/>
</dbReference>
<sequence>MSENAVFEPTVIHRGGVLQRFHLFYRSTLYQAIVLGFISFTQPGIWTALNYLGAGGLASPFFVNAANVITFAIMVFFSPISAILGNRLNIKWILVFGTLGFAPYSAALYCNSVYGTEWFLLFGAVTCGFSAAALWTSEAAIGVGYPELKNRGFYIAIWLSLNKIGQIIANSIQLGLNAQADQQGSISPNTYLVLIALQCLGLPLSLTIAEPKKLIRSDGTKPLIGSRRTPIKQGFKDFWSVIKRKEIFMLVPIFITAQWAQTYEGNYLVTYFSVRGRALAGFIASIVSFVVDILLGILLDNKYLRRSVTAKASWIFIFVAYTATWIYHFILQADLSRTTPSLDINSHGFGRAAGVYILYRVGYESTNVWMYWVLGTLDADIKTLALSTSLLRAGESFGSAFSYGVGASKSATLMTNLIVAAVVFWASVPSTTFSAWKVEDVDHDARDAEGEASPTGPSVESVKIGVDADTKECIIR</sequence>
<dbReference type="SUPFAM" id="SSF103473">
    <property type="entry name" value="MFS general substrate transporter"/>
    <property type="match status" value="1"/>
</dbReference>
<dbReference type="Proteomes" id="UP000076632">
    <property type="component" value="Unassembled WGS sequence"/>
</dbReference>
<evidence type="ECO:0000256" key="4">
    <source>
        <dbReference type="ARBA" id="ARBA00023136"/>
    </source>
</evidence>
<evidence type="ECO:0000313" key="7">
    <source>
        <dbReference type="Proteomes" id="UP000076632"/>
    </source>
</evidence>
<organism evidence="6 7">
    <name type="scientific">Xylona heveae (strain CBS 132557 / TC161)</name>
    <dbReference type="NCBI Taxonomy" id="1328760"/>
    <lineage>
        <taxon>Eukaryota</taxon>
        <taxon>Fungi</taxon>
        <taxon>Dikarya</taxon>
        <taxon>Ascomycota</taxon>
        <taxon>Pezizomycotina</taxon>
        <taxon>Xylonomycetes</taxon>
        <taxon>Xylonales</taxon>
        <taxon>Xylonaceae</taxon>
        <taxon>Xylona</taxon>
    </lineage>
</organism>
<dbReference type="EMBL" id="KV407468">
    <property type="protein sequence ID" value="KZF18927.1"/>
    <property type="molecule type" value="Genomic_DNA"/>
</dbReference>
<feature type="transmembrane region" description="Helical" evidence="5">
    <location>
        <begin position="278"/>
        <end position="300"/>
    </location>
</feature>
<dbReference type="Gene3D" id="1.20.1250.20">
    <property type="entry name" value="MFS general substrate transporter like domains"/>
    <property type="match status" value="1"/>
</dbReference>
<feature type="transmembrane region" description="Helical" evidence="5">
    <location>
        <begin position="189"/>
        <end position="209"/>
    </location>
</feature>
<keyword evidence="3 5" id="KW-1133">Transmembrane helix</keyword>
<dbReference type="OrthoDB" id="196103at2759"/>
<evidence type="ECO:0000256" key="2">
    <source>
        <dbReference type="ARBA" id="ARBA00022692"/>
    </source>
</evidence>
<dbReference type="GeneID" id="28901558"/>
<feature type="transmembrane region" description="Helical" evidence="5">
    <location>
        <begin position="92"/>
        <end position="114"/>
    </location>
</feature>
<feature type="transmembrane region" description="Helical" evidence="5">
    <location>
        <begin position="120"/>
        <end position="145"/>
    </location>
</feature>
<keyword evidence="4 5" id="KW-0472">Membrane</keyword>
<keyword evidence="2 5" id="KW-0812">Transmembrane</keyword>
<protein>
    <recommendedName>
        <fullName evidence="8">MFS general substrate transporter</fullName>
    </recommendedName>
</protein>
<evidence type="ECO:0000256" key="5">
    <source>
        <dbReference type="SAM" id="Phobius"/>
    </source>
</evidence>
<dbReference type="AlphaFoldDB" id="A0A164ZCB6"/>
<reference evidence="6 7" key="1">
    <citation type="journal article" date="2016" name="Fungal Biol.">
        <title>The genome of Xylona heveae provides a window into fungal endophytism.</title>
        <authorList>
            <person name="Gazis R."/>
            <person name="Kuo A."/>
            <person name="Riley R."/>
            <person name="LaButti K."/>
            <person name="Lipzen A."/>
            <person name="Lin J."/>
            <person name="Amirebrahimi M."/>
            <person name="Hesse C.N."/>
            <person name="Spatafora J.W."/>
            <person name="Henrissat B."/>
            <person name="Hainaut M."/>
            <person name="Grigoriev I.V."/>
            <person name="Hibbett D.S."/>
        </authorList>
    </citation>
    <scope>NUCLEOTIDE SEQUENCE [LARGE SCALE GENOMIC DNA]</scope>
    <source>
        <strain evidence="6 7">TC161</strain>
    </source>
</reference>
<dbReference type="PANTHER" id="PTHR23294:SF57">
    <property type="entry name" value="CINA C-TERMINAL DOMAIN-CONTAINING PROTEIN"/>
    <property type="match status" value="1"/>
</dbReference>
<feature type="transmembrane region" description="Helical" evidence="5">
    <location>
        <begin position="152"/>
        <end position="169"/>
    </location>
</feature>
<evidence type="ECO:0000256" key="3">
    <source>
        <dbReference type="ARBA" id="ARBA00022989"/>
    </source>
</evidence>
<dbReference type="InParanoid" id="A0A164ZCB6"/>
<dbReference type="OMA" id="NTWFPIL"/>
<dbReference type="PANTHER" id="PTHR23294">
    <property type="entry name" value="ET TRANSLATION PRODUCT-RELATED"/>
    <property type="match status" value="1"/>
</dbReference>
<evidence type="ECO:0008006" key="8">
    <source>
        <dbReference type="Google" id="ProtNLM"/>
    </source>
</evidence>
<gene>
    <name evidence="6" type="ORF">L228DRAFT_286164</name>
</gene>
<dbReference type="RefSeq" id="XP_018184482.1">
    <property type="nucleotide sequence ID" value="XM_018336421.1"/>
</dbReference>
<dbReference type="GO" id="GO:0016020">
    <property type="term" value="C:membrane"/>
    <property type="evidence" value="ECO:0007669"/>
    <property type="project" value="UniProtKB-SubCell"/>
</dbReference>
<dbReference type="GO" id="GO:0022857">
    <property type="term" value="F:transmembrane transporter activity"/>
    <property type="evidence" value="ECO:0007669"/>
    <property type="project" value="InterPro"/>
</dbReference>
<proteinExistence type="predicted"/>
<dbReference type="InterPro" id="IPR051617">
    <property type="entry name" value="UNC-93-like_regulator"/>
</dbReference>
<evidence type="ECO:0000313" key="6">
    <source>
        <dbReference type="EMBL" id="KZF18927.1"/>
    </source>
</evidence>
<dbReference type="InterPro" id="IPR011701">
    <property type="entry name" value="MFS"/>
</dbReference>
<dbReference type="Pfam" id="PF07690">
    <property type="entry name" value="MFS_1"/>
    <property type="match status" value="1"/>
</dbReference>
<accession>A0A164ZCB6</accession>
<keyword evidence="7" id="KW-1185">Reference proteome</keyword>
<feature type="transmembrane region" description="Helical" evidence="5">
    <location>
        <begin position="61"/>
        <end position="85"/>
    </location>
</feature>
<comment type="subcellular location">
    <subcellularLocation>
        <location evidence="1">Membrane</location>
        <topology evidence="1">Multi-pass membrane protein</topology>
    </subcellularLocation>
</comment>
<feature type="transmembrane region" description="Helical" evidence="5">
    <location>
        <begin position="312"/>
        <end position="331"/>
    </location>
</feature>